<comment type="caution">
    <text evidence="1">The sequence shown here is derived from an EMBL/GenBank/DDBJ whole genome shotgun (WGS) entry which is preliminary data.</text>
</comment>
<evidence type="ECO:0000313" key="1">
    <source>
        <dbReference type="EMBL" id="CAG8446910.1"/>
    </source>
</evidence>
<evidence type="ECO:0000313" key="2">
    <source>
        <dbReference type="Proteomes" id="UP000789706"/>
    </source>
</evidence>
<keyword evidence="2" id="KW-1185">Reference proteome</keyword>
<reference evidence="1" key="1">
    <citation type="submission" date="2021-06" db="EMBL/GenBank/DDBJ databases">
        <authorList>
            <person name="Kallberg Y."/>
            <person name="Tangrot J."/>
            <person name="Rosling A."/>
        </authorList>
    </citation>
    <scope>NUCLEOTIDE SEQUENCE</scope>
    <source>
        <strain evidence="1">AZ414A</strain>
    </source>
</reference>
<protein>
    <submittedName>
        <fullName evidence="1">11156_t:CDS:1</fullName>
    </submittedName>
</protein>
<gene>
    <name evidence="1" type="ORF">DEBURN_LOCUS1857</name>
</gene>
<dbReference type="Proteomes" id="UP000789706">
    <property type="component" value="Unassembled WGS sequence"/>
</dbReference>
<proteinExistence type="predicted"/>
<accession>A0A9N8YTJ0</accession>
<dbReference type="EMBL" id="CAJVPK010000091">
    <property type="protein sequence ID" value="CAG8446910.1"/>
    <property type="molecule type" value="Genomic_DNA"/>
</dbReference>
<organism evidence="1 2">
    <name type="scientific">Diversispora eburnea</name>
    <dbReference type="NCBI Taxonomy" id="1213867"/>
    <lineage>
        <taxon>Eukaryota</taxon>
        <taxon>Fungi</taxon>
        <taxon>Fungi incertae sedis</taxon>
        <taxon>Mucoromycota</taxon>
        <taxon>Glomeromycotina</taxon>
        <taxon>Glomeromycetes</taxon>
        <taxon>Diversisporales</taxon>
        <taxon>Diversisporaceae</taxon>
        <taxon>Diversispora</taxon>
    </lineage>
</organism>
<sequence>MTGDISACKNFYNRSELIGSILKLPGAPKVFEKLESFTSLENLSIDVTGILHCDSLFWAISNQKETLKNYLSLASPFTQLDSFHYSHMVLLNYCTKITELTLHDLKGFDASELLCQMAENVPESLETIEIRMGISSADRPQLFALSDEHFKVIEEYGVQFDIRSRIF</sequence>
<dbReference type="AlphaFoldDB" id="A0A9N8YTJ0"/>
<name>A0A9N8YTJ0_9GLOM</name>